<reference evidence="3" key="1">
    <citation type="journal article" date="2022" name="Int. J. Syst. Evol. Microbiol.">
        <title>Anaeromyxobacter oryzae sp. nov., Anaeromyxobacter diazotrophicus sp. nov. and Anaeromyxobacter paludicola sp. nov., isolated from paddy soils.</title>
        <authorList>
            <person name="Itoh H."/>
            <person name="Xu Z."/>
            <person name="Mise K."/>
            <person name="Masuda Y."/>
            <person name="Ushijima N."/>
            <person name="Hayakawa C."/>
            <person name="Shiratori Y."/>
            <person name="Senoo K."/>
        </authorList>
    </citation>
    <scope>NUCLEOTIDE SEQUENCE [LARGE SCALE GENOMIC DNA]</scope>
    <source>
        <strain evidence="3">Red232</strain>
    </source>
</reference>
<feature type="transmembrane region" description="Helical" evidence="1">
    <location>
        <begin position="35"/>
        <end position="58"/>
    </location>
</feature>
<keyword evidence="1" id="KW-0812">Transmembrane</keyword>
<gene>
    <name evidence="2" type="ORF">AMOR_16110</name>
</gene>
<dbReference type="Proteomes" id="UP001162891">
    <property type="component" value="Chromosome"/>
</dbReference>
<keyword evidence="1" id="KW-0472">Membrane</keyword>
<evidence type="ECO:0000256" key="1">
    <source>
        <dbReference type="SAM" id="Phobius"/>
    </source>
</evidence>
<dbReference type="EMBL" id="AP025591">
    <property type="protein sequence ID" value="BDG02615.1"/>
    <property type="molecule type" value="Genomic_DNA"/>
</dbReference>
<proteinExistence type="predicted"/>
<dbReference type="PANTHER" id="PTHR38598">
    <property type="entry name" value="INNER MEMBRANE PROTEIN YJCH"/>
    <property type="match status" value="1"/>
</dbReference>
<keyword evidence="3" id="KW-1185">Reference proteome</keyword>
<accession>A0ABM7WSZ5</accession>
<evidence type="ECO:0000313" key="2">
    <source>
        <dbReference type="EMBL" id="BDG02615.1"/>
    </source>
</evidence>
<dbReference type="InterPro" id="IPR052959">
    <property type="entry name" value="Inner_membrane_assoc"/>
</dbReference>
<dbReference type="RefSeq" id="WP_248360305.1">
    <property type="nucleotide sequence ID" value="NZ_AP025591.1"/>
</dbReference>
<protein>
    <submittedName>
        <fullName evidence="2">Membrane protein</fullName>
    </submittedName>
</protein>
<organism evidence="2 3">
    <name type="scientific">Anaeromyxobacter oryzae</name>
    <dbReference type="NCBI Taxonomy" id="2918170"/>
    <lineage>
        <taxon>Bacteria</taxon>
        <taxon>Pseudomonadati</taxon>
        <taxon>Myxococcota</taxon>
        <taxon>Myxococcia</taxon>
        <taxon>Myxococcales</taxon>
        <taxon>Cystobacterineae</taxon>
        <taxon>Anaeromyxobacteraceae</taxon>
        <taxon>Anaeromyxobacter</taxon>
    </lineage>
</organism>
<name>A0ABM7WSZ5_9BACT</name>
<keyword evidence="1" id="KW-1133">Transmembrane helix</keyword>
<feature type="transmembrane region" description="Helical" evidence="1">
    <location>
        <begin position="70"/>
        <end position="95"/>
    </location>
</feature>
<evidence type="ECO:0000313" key="3">
    <source>
        <dbReference type="Proteomes" id="UP001162891"/>
    </source>
</evidence>
<dbReference type="InterPro" id="IPR007436">
    <property type="entry name" value="DUF485"/>
</dbReference>
<dbReference type="PANTHER" id="PTHR38598:SF1">
    <property type="entry name" value="INNER MEMBRANE PROTEIN YJCH"/>
    <property type="match status" value="1"/>
</dbReference>
<sequence length="113" mass="12523">MAEPARSPSKETRAHKSATEILESPDFKALVKKRWSVSMTLLVALFATYYGFILVIGLNKALVVQKVGEVTTLAIPLGIAVIVFAWLLTAFYVAWANKSYDPEVERLKGQIKP</sequence>
<dbReference type="Pfam" id="PF04341">
    <property type="entry name" value="DUF485"/>
    <property type="match status" value="1"/>
</dbReference>